<dbReference type="InterPro" id="IPR050072">
    <property type="entry name" value="Peptidase_M20A"/>
</dbReference>
<reference evidence="8 9" key="1">
    <citation type="submission" date="2017-03" db="EMBL/GenBank/DDBJ databases">
        <title>Genomes of endolithic fungi from Antarctica.</title>
        <authorList>
            <person name="Coleine C."/>
            <person name="Masonjones S."/>
            <person name="Stajich J.E."/>
        </authorList>
    </citation>
    <scope>NUCLEOTIDE SEQUENCE [LARGE SCALE GENOMIC DNA]</scope>
    <source>
        <strain evidence="8 9">CCFEE 6314</strain>
    </source>
</reference>
<gene>
    <name evidence="8" type="ORF">B0A52_02888</name>
</gene>
<evidence type="ECO:0000256" key="6">
    <source>
        <dbReference type="SAM" id="SignalP"/>
    </source>
</evidence>
<dbReference type="InterPro" id="IPR002933">
    <property type="entry name" value="Peptidase_M20"/>
</dbReference>
<feature type="domain" description="Peptidase M20 dimerisation" evidence="7">
    <location>
        <begin position="240"/>
        <end position="349"/>
    </location>
</feature>
<dbReference type="EMBL" id="NAJM01000006">
    <property type="protein sequence ID" value="RVX73998.1"/>
    <property type="molecule type" value="Genomic_DNA"/>
</dbReference>
<dbReference type="GO" id="GO:0046872">
    <property type="term" value="F:metal ion binding"/>
    <property type="evidence" value="ECO:0007669"/>
    <property type="project" value="UniProtKB-KW"/>
</dbReference>
<sequence length="435" mass="46585">MKVFGIPAALLLTTVQIANAGSPTAQHAITGIESLAFNQDKLSDVIASSPLLSLHRTLCEVESVTDNELNIGRLIVSFLQDHNFTVETQNVPAPDNTKRWNIYAYPDPSKHGSAERALKSETSPKVLLSSHIDTVPPHIPYSLSAPKKAGASRDDILILGRGTVDDKACVAVQIRTILDLIADPDSDIDPADLALLLVVGEEKRGDGMKHFSDSDLYQRTNGNYKAVLFGEPTEGKLAAGHKGIFMVSITAHGKAAHSGYPWLGRSANSMILPALLALDKLGDIPEDEGGLPRSEKFGKSTVNVGYMQGGVAGNVVPELATADITFRLAGGNPKQVQEIVTNAIRAVDPDHLLQLEFFQGYGPVELDADVDGFDVITVNYGTDVPNLRVDKSVKRYLYGPGSILVAHGRNEGLTVGALEEALEGYKELVKHALGS</sequence>
<evidence type="ECO:0000256" key="5">
    <source>
        <dbReference type="ARBA" id="ARBA00022833"/>
    </source>
</evidence>
<proteinExistence type="inferred from homology"/>
<evidence type="ECO:0000256" key="4">
    <source>
        <dbReference type="ARBA" id="ARBA00022801"/>
    </source>
</evidence>
<comment type="caution">
    <text evidence="8">The sequence shown here is derived from an EMBL/GenBank/DDBJ whole genome shotgun (WGS) entry which is preliminary data.</text>
</comment>
<dbReference type="Gene3D" id="3.40.630.10">
    <property type="entry name" value="Zn peptidases"/>
    <property type="match status" value="1"/>
</dbReference>
<dbReference type="SUPFAM" id="SSF53187">
    <property type="entry name" value="Zn-dependent exopeptidases"/>
    <property type="match status" value="1"/>
</dbReference>
<dbReference type="CDD" id="cd05652">
    <property type="entry name" value="M20_ArgE_DapE-like_fungal"/>
    <property type="match status" value="1"/>
</dbReference>
<organism evidence="8 9">
    <name type="scientific">Exophiala mesophila</name>
    <name type="common">Black yeast-like fungus</name>
    <dbReference type="NCBI Taxonomy" id="212818"/>
    <lineage>
        <taxon>Eukaryota</taxon>
        <taxon>Fungi</taxon>
        <taxon>Dikarya</taxon>
        <taxon>Ascomycota</taxon>
        <taxon>Pezizomycotina</taxon>
        <taxon>Eurotiomycetes</taxon>
        <taxon>Chaetothyriomycetidae</taxon>
        <taxon>Chaetothyriales</taxon>
        <taxon>Herpotrichiellaceae</taxon>
        <taxon>Exophiala</taxon>
    </lineage>
</organism>
<dbReference type="PANTHER" id="PTHR43808:SF8">
    <property type="entry name" value="PEPTIDASE M20 DIMERISATION DOMAIN-CONTAINING PROTEIN"/>
    <property type="match status" value="1"/>
</dbReference>
<protein>
    <recommendedName>
        <fullName evidence="7">Peptidase M20 dimerisation domain-containing protein</fullName>
    </recommendedName>
</protein>
<dbReference type="PROSITE" id="PS00758">
    <property type="entry name" value="ARGE_DAPE_CPG2_1"/>
    <property type="match status" value="1"/>
</dbReference>
<feature type="chain" id="PRO_5019348798" description="Peptidase M20 dimerisation domain-containing protein" evidence="6">
    <location>
        <begin position="21"/>
        <end position="435"/>
    </location>
</feature>
<dbReference type="VEuPathDB" id="FungiDB:PV10_02362"/>
<comment type="cofactor">
    <cofactor evidence="1">
        <name>Zn(2+)</name>
        <dbReference type="ChEBI" id="CHEBI:29105"/>
    </cofactor>
</comment>
<dbReference type="OrthoDB" id="3064516at2759"/>
<dbReference type="Pfam" id="PF07687">
    <property type="entry name" value="M20_dimer"/>
    <property type="match status" value="1"/>
</dbReference>
<dbReference type="Proteomes" id="UP000288859">
    <property type="component" value="Unassembled WGS sequence"/>
</dbReference>
<dbReference type="Gene3D" id="3.30.70.360">
    <property type="match status" value="1"/>
</dbReference>
<keyword evidence="5" id="KW-0862">Zinc</keyword>
<evidence type="ECO:0000256" key="3">
    <source>
        <dbReference type="ARBA" id="ARBA00022723"/>
    </source>
</evidence>
<evidence type="ECO:0000256" key="2">
    <source>
        <dbReference type="ARBA" id="ARBA00006247"/>
    </source>
</evidence>
<evidence type="ECO:0000313" key="8">
    <source>
        <dbReference type="EMBL" id="RVX73998.1"/>
    </source>
</evidence>
<keyword evidence="4" id="KW-0378">Hydrolase</keyword>
<dbReference type="AlphaFoldDB" id="A0A438NE54"/>
<evidence type="ECO:0000256" key="1">
    <source>
        <dbReference type="ARBA" id="ARBA00001947"/>
    </source>
</evidence>
<dbReference type="SUPFAM" id="SSF55031">
    <property type="entry name" value="Bacterial exopeptidase dimerisation domain"/>
    <property type="match status" value="1"/>
</dbReference>
<feature type="signal peptide" evidence="6">
    <location>
        <begin position="1"/>
        <end position="20"/>
    </location>
</feature>
<evidence type="ECO:0000313" key="9">
    <source>
        <dbReference type="Proteomes" id="UP000288859"/>
    </source>
</evidence>
<dbReference type="InterPro" id="IPR011650">
    <property type="entry name" value="Peptidase_M20_dimer"/>
</dbReference>
<name>A0A438NE54_EXOME</name>
<comment type="similarity">
    <text evidence="2">Belongs to the peptidase M20A family.</text>
</comment>
<keyword evidence="6" id="KW-0732">Signal</keyword>
<dbReference type="InterPro" id="IPR001261">
    <property type="entry name" value="ArgE/DapE_CS"/>
</dbReference>
<accession>A0A438NE54</accession>
<evidence type="ECO:0000259" key="7">
    <source>
        <dbReference type="Pfam" id="PF07687"/>
    </source>
</evidence>
<dbReference type="Pfam" id="PF01546">
    <property type="entry name" value="Peptidase_M20"/>
    <property type="match status" value="1"/>
</dbReference>
<keyword evidence="3" id="KW-0479">Metal-binding</keyword>
<dbReference type="InterPro" id="IPR036264">
    <property type="entry name" value="Bact_exopeptidase_dim_dom"/>
</dbReference>
<dbReference type="GO" id="GO:0016787">
    <property type="term" value="F:hydrolase activity"/>
    <property type="evidence" value="ECO:0007669"/>
    <property type="project" value="UniProtKB-KW"/>
</dbReference>
<dbReference type="PANTHER" id="PTHR43808">
    <property type="entry name" value="ACETYLORNITHINE DEACETYLASE"/>
    <property type="match status" value="1"/>
</dbReference>